<evidence type="ECO:0000313" key="3">
    <source>
        <dbReference type="Proteomes" id="UP001236014"/>
    </source>
</evidence>
<dbReference type="InterPro" id="IPR047928">
    <property type="entry name" value="Perm_prefix_1"/>
</dbReference>
<name>A0A9Y2IMH9_9PSEU</name>
<feature type="transmembrane region" description="Helical" evidence="1">
    <location>
        <begin position="287"/>
        <end position="305"/>
    </location>
</feature>
<feature type="transmembrane region" description="Helical" evidence="1">
    <location>
        <begin position="178"/>
        <end position="195"/>
    </location>
</feature>
<reference evidence="2 3" key="1">
    <citation type="submission" date="2023-06" db="EMBL/GenBank/DDBJ databases">
        <authorList>
            <person name="Oyuntsetseg B."/>
            <person name="Kim S.B."/>
        </authorList>
    </citation>
    <scope>NUCLEOTIDE SEQUENCE [LARGE SCALE GENOMIC DNA]</scope>
    <source>
        <strain evidence="2 3">2-15</strain>
    </source>
</reference>
<feature type="transmembrane region" description="Helical" evidence="1">
    <location>
        <begin position="244"/>
        <end position="267"/>
    </location>
</feature>
<sequence>MSTTLTDRYVAATVRHVSGKHRGEIDRELRAAIADDVEARVSLGENPSQAEYAALAELGDPAQLATRYADKATVLIGPANYPNYAKAMRLLSATVLPITYLVNAIGHWVRGENVATAIFSPLGVTLTAAVYLFTGVTVLYVLVDRFGSDRGPGEPDEDWKPDQLPFSDATATTTWSEVGSGIVLAVLLVVALFVQRSATLVTTASGAQVPVLDPALWGFWVPFFVVVLVLSLALAVANLRLGRWTLATAVAGTVLILAVTGPLAYLFFEARVLNPALGTVFTSTGSWIGWLALVVLAAVTVAVLAKTWRHRDRQRIEAQ</sequence>
<gene>
    <name evidence="2" type="ORF">QRX50_15630</name>
</gene>
<dbReference type="Proteomes" id="UP001236014">
    <property type="component" value="Chromosome"/>
</dbReference>
<keyword evidence="3" id="KW-1185">Reference proteome</keyword>
<dbReference type="AlphaFoldDB" id="A0A9Y2IMH9"/>
<organism evidence="2 3">
    <name type="scientific">Amycolatopsis carbonis</name>
    <dbReference type="NCBI Taxonomy" id="715471"/>
    <lineage>
        <taxon>Bacteria</taxon>
        <taxon>Bacillati</taxon>
        <taxon>Actinomycetota</taxon>
        <taxon>Actinomycetes</taxon>
        <taxon>Pseudonocardiales</taxon>
        <taxon>Pseudonocardiaceae</taxon>
        <taxon>Amycolatopsis</taxon>
    </lineage>
</organism>
<feature type="transmembrane region" description="Helical" evidence="1">
    <location>
        <begin position="215"/>
        <end position="237"/>
    </location>
</feature>
<keyword evidence="1" id="KW-0812">Transmembrane</keyword>
<evidence type="ECO:0000313" key="2">
    <source>
        <dbReference type="EMBL" id="WIX82084.1"/>
    </source>
</evidence>
<protein>
    <submittedName>
        <fullName evidence="2">Permease prefix domain 1-containing protein</fullName>
    </submittedName>
</protein>
<keyword evidence="1" id="KW-0472">Membrane</keyword>
<feature type="transmembrane region" description="Helical" evidence="1">
    <location>
        <begin position="90"/>
        <end position="109"/>
    </location>
</feature>
<keyword evidence="1" id="KW-1133">Transmembrane helix</keyword>
<dbReference type="NCBIfam" id="NF038403">
    <property type="entry name" value="perm_prefix_1"/>
    <property type="match status" value="1"/>
</dbReference>
<dbReference type="EMBL" id="CP127294">
    <property type="protein sequence ID" value="WIX82084.1"/>
    <property type="molecule type" value="Genomic_DNA"/>
</dbReference>
<evidence type="ECO:0000256" key="1">
    <source>
        <dbReference type="SAM" id="Phobius"/>
    </source>
</evidence>
<dbReference type="KEGG" id="acab:QRX50_15630"/>
<feature type="transmembrane region" description="Helical" evidence="1">
    <location>
        <begin position="121"/>
        <end position="143"/>
    </location>
</feature>
<dbReference type="RefSeq" id="WP_285972661.1">
    <property type="nucleotide sequence ID" value="NZ_CP127294.1"/>
</dbReference>
<proteinExistence type="predicted"/>
<accession>A0A9Y2IMH9</accession>